<evidence type="ECO:0000313" key="1">
    <source>
        <dbReference type="EMBL" id="MEN3746743.1"/>
    </source>
</evidence>
<sequence>MLDRHDASALVALSDALADAASVHRSAARVADDPALAETMARREQKLDRLAIEVRQGRDGEPGSMLRVIDQVKLAVDRLWDDDDACADTASRESKRGLLKLIDDHLLDPELSDAARRIFLDVRDRIAGGELHATAPAGLRPLAT</sequence>
<organism evidence="1 2">
    <name type="scientific">Sphingomonas rustica</name>
    <dbReference type="NCBI Taxonomy" id="3103142"/>
    <lineage>
        <taxon>Bacteria</taxon>
        <taxon>Pseudomonadati</taxon>
        <taxon>Pseudomonadota</taxon>
        <taxon>Alphaproteobacteria</taxon>
        <taxon>Sphingomonadales</taxon>
        <taxon>Sphingomonadaceae</taxon>
        <taxon>Sphingomonas</taxon>
    </lineage>
</organism>
<dbReference type="Proteomes" id="UP001427805">
    <property type="component" value="Unassembled WGS sequence"/>
</dbReference>
<proteinExistence type="predicted"/>
<comment type="caution">
    <text evidence="1">The sequence shown here is derived from an EMBL/GenBank/DDBJ whole genome shotgun (WGS) entry which is preliminary data.</text>
</comment>
<protein>
    <submittedName>
        <fullName evidence="1">Uncharacterized protein</fullName>
    </submittedName>
</protein>
<reference evidence="1 2" key="1">
    <citation type="submission" date="2024-05" db="EMBL/GenBank/DDBJ databases">
        <title>Sphingomonas sp. HF-S3 16S ribosomal RNA gene Genome sequencing and assembly.</title>
        <authorList>
            <person name="Lee H."/>
        </authorList>
    </citation>
    <scope>NUCLEOTIDE SEQUENCE [LARGE SCALE GENOMIC DNA]</scope>
    <source>
        <strain evidence="1 2">HF-S3</strain>
    </source>
</reference>
<evidence type="ECO:0000313" key="2">
    <source>
        <dbReference type="Proteomes" id="UP001427805"/>
    </source>
</evidence>
<gene>
    <name evidence="1" type="ORF">TPR58_06165</name>
</gene>
<name>A0ABV0B6X9_9SPHN</name>
<keyword evidence="2" id="KW-1185">Reference proteome</keyword>
<dbReference type="EMBL" id="JBDIZK010000003">
    <property type="protein sequence ID" value="MEN3746743.1"/>
    <property type="molecule type" value="Genomic_DNA"/>
</dbReference>
<dbReference type="RefSeq" id="WP_346245744.1">
    <property type="nucleotide sequence ID" value="NZ_JBDIZK010000003.1"/>
</dbReference>
<accession>A0ABV0B6X9</accession>